<keyword evidence="1" id="KW-1133">Transmembrane helix</keyword>
<evidence type="ECO:0000313" key="2">
    <source>
        <dbReference type="EMBL" id="JAR93140.1"/>
    </source>
</evidence>
<dbReference type="AlphaFoldDB" id="A0A147BQV5"/>
<accession>A0A147BQV5</accession>
<dbReference type="EMBL" id="GEGO01002264">
    <property type="protein sequence ID" value="JAR93140.1"/>
    <property type="molecule type" value="Transcribed_RNA"/>
</dbReference>
<name>A0A147BQV5_IXORI</name>
<keyword evidence="1" id="KW-0812">Transmembrane</keyword>
<protein>
    <submittedName>
        <fullName evidence="2">Uncharacterized protein</fullName>
    </submittedName>
</protein>
<keyword evidence="1" id="KW-0472">Membrane</keyword>
<feature type="non-terminal residue" evidence="2">
    <location>
        <position position="1"/>
    </location>
</feature>
<organism evidence="2">
    <name type="scientific">Ixodes ricinus</name>
    <name type="common">Common tick</name>
    <name type="synonym">Acarus ricinus</name>
    <dbReference type="NCBI Taxonomy" id="34613"/>
    <lineage>
        <taxon>Eukaryota</taxon>
        <taxon>Metazoa</taxon>
        <taxon>Ecdysozoa</taxon>
        <taxon>Arthropoda</taxon>
        <taxon>Chelicerata</taxon>
        <taxon>Arachnida</taxon>
        <taxon>Acari</taxon>
        <taxon>Parasitiformes</taxon>
        <taxon>Ixodida</taxon>
        <taxon>Ixodoidea</taxon>
        <taxon>Ixodidae</taxon>
        <taxon>Ixodinae</taxon>
        <taxon>Ixodes</taxon>
    </lineage>
</organism>
<reference evidence="2" key="1">
    <citation type="journal article" date="2018" name="PLoS Negl. Trop. Dis.">
        <title>Sialome diversity of ticks revealed by RNAseq of single tick salivary glands.</title>
        <authorList>
            <person name="Perner J."/>
            <person name="Kropackova S."/>
            <person name="Kopacek P."/>
            <person name="Ribeiro J.M."/>
        </authorList>
    </citation>
    <scope>NUCLEOTIDE SEQUENCE</scope>
    <source>
        <strain evidence="2">Siblings of single egg batch collected in Ceske Budejovice</strain>
        <tissue evidence="2">Salivary glands</tissue>
    </source>
</reference>
<sequence length="94" mass="10860">FLYCSLLINVRLQTVFARAISARLTTQRKKKEKNSTFRFSGVKYAKSKTKMSTFLCVFTSHFFLFVIFLTTQVCIVLVGRFPLCLRLRVASLLP</sequence>
<feature type="transmembrane region" description="Helical" evidence="1">
    <location>
        <begin position="53"/>
        <end position="78"/>
    </location>
</feature>
<proteinExistence type="predicted"/>
<evidence type="ECO:0000256" key="1">
    <source>
        <dbReference type="SAM" id="Phobius"/>
    </source>
</evidence>